<keyword evidence="2" id="KW-0813">Transport</keyword>
<comment type="caution">
    <text evidence="10">The sequence shown here is derived from an EMBL/GenBank/DDBJ whole genome shotgun (WGS) entry which is preliminary data.</text>
</comment>
<feature type="transmembrane region" description="Helical" evidence="8">
    <location>
        <begin position="93"/>
        <end position="113"/>
    </location>
</feature>
<dbReference type="InterPro" id="IPR036259">
    <property type="entry name" value="MFS_trans_sf"/>
</dbReference>
<dbReference type="Gene3D" id="1.20.1720.10">
    <property type="entry name" value="Multidrug resistance protein D"/>
    <property type="match status" value="1"/>
</dbReference>
<evidence type="ECO:0000256" key="6">
    <source>
        <dbReference type="ARBA" id="ARBA00023136"/>
    </source>
</evidence>
<evidence type="ECO:0000313" key="10">
    <source>
        <dbReference type="EMBL" id="THH32024.1"/>
    </source>
</evidence>
<evidence type="ECO:0000259" key="9">
    <source>
        <dbReference type="PROSITE" id="PS50850"/>
    </source>
</evidence>
<evidence type="ECO:0000256" key="1">
    <source>
        <dbReference type="ARBA" id="ARBA00004651"/>
    </source>
</evidence>
<dbReference type="InterPro" id="IPR011701">
    <property type="entry name" value="MFS"/>
</dbReference>
<comment type="subcellular location">
    <subcellularLocation>
        <location evidence="1">Cell membrane</location>
        <topology evidence="1">Multi-pass membrane protein</topology>
    </subcellularLocation>
</comment>
<dbReference type="GO" id="GO:0005886">
    <property type="term" value="C:plasma membrane"/>
    <property type="evidence" value="ECO:0007669"/>
    <property type="project" value="UniProtKB-SubCell"/>
</dbReference>
<feature type="transmembrane region" description="Helical" evidence="8">
    <location>
        <begin position="125"/>
        <end position="145"/>
    </location>
</feature>
<sequence>MSSTEKLQHDDDPESLFSVQVELKDPIPVVVPALQKDFDAGASSSLDPHQWSTWRKWTNVFIVAFQATLSPVCSTLVAVGSSDVDREFHVSNSSVSALPVALFVVGLGVGPLYLAPLSEMYGRRIVYIISLAMFCLFNLGGALVHNEVGFIILRLLAGLAGSAGPSLGGGTIGDMFSREERGGAQAVYAFGPTFGPAIGGLIGGYISQHAGWRWLPGIMAIS</sequence>
<keyword evidence="11" id="KW-1185">Reference proteome</keyword>
<dbReference type="GO" id="GO:0022857">
    <property type="term" value="F:transmembrane transporter activity"/>
    <property type="evidence" value="ECO:0007669"/>
    <property type="project" value="InterPro"/>
</dbReference>
<feature type="domain" description="Major facilitator superfamily (MFS) profile" evidence="9">
    <location>
        <begin position="59"/>
        <end position="222"/>
    </location>
</feature>
<accession>A0A4S4MZP5</accession>
<gene>
    <name evidence="10" type="ORF">EUX98_g2163</name>
</gene>
<dbReference type="SUPFAM" id="SSF103473">
    <property type="entry name" value="MFS general substrate transporter"/>
    <property type="match status" value="1"/>
</dbReference>
<proteinExistence type="inferred from homology"/>
<evidence type="ECO:0000256" key="5">
    <source>
        <dbReference type="ARBA" id="ARBA00022989"/>
    </source>
</evidence>
<evidence type="ECO:0000256" key="2">
    <source>
        <dbReference type="ARBA" id="ARBA00022448"/>
    </source>
</evidence>
<evidence type="ECO:0000256" key="8">
    <source>
        <dbReference type="SAM" id="Phobius"/>
    </source>
</evidence>
<keyword evidence="5 8" id="KW-1133">Transmembrane helix</keyword>
<keyword evidence="4 8" id="KW-0812">Transmembrane</keyword>
<dbReference type="GO" id="GO:0140115">
    <property type="term" value="P:export across plasma membrane"/>
    <property type="evidence" value="ECO:0007669"/>
    <property type="project" value="UniProtKB-ARBA"/>
</dbReference>
<evidence type="ECO:0000313" key="11">
    <source>
        <dbReference type="Proteomes" id="UP000308730"/>
    </source>
</evidence>
<dbReference type="OrthoDB" id="6770063at2759"/>
<feature type="transmembrane region" description="Helical" evidence="8">
    <location>
        <begin position="60"/>
        <end position="81"/>
    </location>
</feature>
<dbReference type="PANTHER" id="PTHR23502:SF186">
    <property type="entry name" value="MAJOR FACILITATOR SUPERFAMILY (MFS) PROFILE DOMAIN-CONTAINING PROTEIN"/>
    <property type="match status" value="1"/>
</dbReference>
<dbReference type="PANTHER" id="PTHR23502">
    <property type="entry name" value="MAJOR FACILITATOR SUPERFAMILY"/>
    <property type="match status" value="1"/>
</dbReference>
<keyword evidence="3" id="KW-1003">Cell membrane</keyword>
<dbReference type="GO" id="GO:0042908">
    <property type="term" value="P:xenobiotic transport"/>
    <property type="evidence" value="ECO:0007669"/>
    <property type="project" value="UniProtKB-ARBA"/>
</dbReference>
<dbReference type="AlphaFoldDB" id="A0A4S4MZP5"/>
<dbReference type="PROSITE" id="PS50850">
    <property type="entry name" value="MFS"/>
    <property type="match status" value="1"/>
</dbReference>
<evidence type="ECO:0000256" key="4">
    <source>
        <dbReference type="ARBA" id="ARBA00022692"/>
    </source>
</evidence>
<protein>
    <recommendedName>
        <fullName evidence="9">Major facilitator superfamily (MFS) profile domain-containing protein</fullName>
    </recommendedName>
</protein>
<feature type="transmembrane region" description="Helical" evidence="8">
    <location>
        <begin position="151"/>
        <end position="172"/>
    </location>
</feature>
<dbReference type="Pfam" id="PF07690">
    <property type="entry name" value="MFS_1"/>
    <property type="match status" value="1"/>
</dbReference>
<dbReference type="PROSITE" id="PS00216">
    <property type="entry name" value="SUGAR_TRANSPORT_1"/>
    <property type="match status" value="1"/>
</dbReference>
<organism evidence="10 11">
    <name type="scientific">Antrodiella citrinella</name>
    <dbReference type="NCBI Taxonomy" id="2447956"/>
    <lineage>
        <taxon>Eukaryota</taxon>
        <taxon>Fungi</taxon>
        <taxon>Dikarya</taxon>
        <taxon>Basidiomycota</taxon>
        <taxon>Agaricomycotina</taxon>
        <taxon>Agaricomycetes</taxon>
        <taxon>Polyporales</taxon>
        <taxon>Steccherinaceae</taxon>
        <taxon>Antrodiella</taxon>
    </lineage>
</organism>
<evidence type="ECO:0000256" key="7">
    <source>
        <dbReference type="ARBA" id="ARBA00038459"/>
    </source>
</evidence>
<reference evidence="10 11" key="1">
    <citation type="submission" date="2019-02" db="EMBL/GenBank/DDBJ databases">
        <title>Genome sequencing of the rare red list fungi Antrodiella citrinella (Flaviporus citrinellus).</title>
        <authorList>
            <person name="Buettner E."/>
            <person name="Kellner H."/>
        </authorList>
    </citation>
    <scope>NUCLEOTIDE SEQUENCE [LARGE SCALE GENOMIC DNA]</scope>
    <source>
        <strain evidence="10 11">DSM 108506</strain>
    </source>
</reference>
<dbReference type="EMBL" id="SGPM01000031">
    <property type="protein sequence ID" value="THH32024.1"/>
    <property type="molecule type" value="Genomic_DNA"/>
</dbReference>
<keyword evidence="6 8" id="KW-0472">Membrane</keyword>
<dbReference type="Proteomes" id="UP000308730">
    <property type="component" value="Unassembled WGS sequence"/>
</dbReference>
<evidence type="ECO:0000256" key="3">
    <source>
        <dbReference type="ARBA" id="ARBA00022475"/>
    </source>
</evidence>
<comment type="similarity">
    <text evidence="7">Belongs to the major facilitator superfamily. DHA1 family. Polyamines/proton antiporter (TC 2.A.1.2.16) subfamily.</text>
</comment>
<name>A0A4S4MZP5_9APHY</name>
<dbReference type="InterPro" id="IPR020846">
    <property type="entry name" value="MFS_dom"/>
</dbReference>
<dbReference type="InterPro" id="IPR005829">
    <property type="entry name" value="Sugar_transporter_CS"/>
</dbReference>